<evidence type="ECO:0000313" key="1">
    <source>
        <dbReference type="EMBL" id="KAJ7352803.1"/>
    </source>
</evidence>
<proteinExistence type="predicted"/>
<organism evidence="1 2">
    <name type="scientific">Desmophyllum pertusum</name>
    <dbReference type="NCBI Taxonomy" id="174260"/>
    <lineage>
        <taxon>Eukaryota</taxon>
        <taxon>Metazoa</taxon>
        <taxon>Cnidaria</taxon>
        <taxon>Anthozoa</taxon>
        <taxon>Hexacorallia</taxon>
        <taxon>Scleractinia</taxon>
        <taxon>Caryophylliina</taxon>
        <taxon>Caryophylliidae</taxon>
        <taxon>Desmophyllum</taxon>
    </lineage>
</organism>
<dbReference type="AlphaFoldDB" id="A0A9X0CJK3"/>
<dbReference type="Proteomes" id="UP001163046">
    <property type="component" value="Unassembled WGS sequence"/>
</dbReference>
<dbReference type="EMBL" id="MU827347">
    <property type="protein sequence ID" value="KAJ7352803.1"/>
    <property type="molecule type" value="Genomic_DNA"/>
</dbReference>
<reference evidence="1" key="1">
    <citation type="submission" date="2023-01" db="EMBL/GenBank/DDBJ databases">
        <title>Genome assembly of the deep-sea coral Lophelia pertusa.</title>
        <authorList>
            <person name="Herrera S."/>
            <person name="Cordes E."/>
        </authorList>
    </citation>
    <scope>NUCLEOTIDE SEQUENCE</scope>
    <source>
        <strain evidence="1">USNM1676648</strain>
        <tissue evidence="1">Polyp</tissue>
    </source>
</reference>
<comment type="caution">
    <text evidence="1">The sequence shown here is derived from an EMBL/GenBank/DDBJ whole genome shotgun (WGS) entry which is preliminary data.</text>
</comment>
<dbReference type="OrthoDB" id="5961134at2759"/>
<gene>
    <name evidence="1" type="ORF">OS493_033865</name>
</gene>
<accession>A0A9X0CJK3</accession>
<name>A0A9X0CJK3_9CNID</name>
<evidence type="ECO:0000313" key="2">
    <source>
        <dbReference type="Proteomes" id="UP001163046"/>
    </source>
</evidence>
<keyword evidence="2" id="KW-1185">Reference proteome</keyword>
<protein>
    <submittedName>
        <fullName evidence="1">Uncharacterized protein</fullName>
    </submittedName>
</protein>
<sequence length="93" mass="10810">MSKVFFPNILKLLEVCLLWRKQKKVDANYLFSLMAPQFSPEGSSHRYSEEQVMDYFQDFLLSLEDDKVTGYREPVAWKAGDDLNVLQQECLAG</sequence>